<dbReference type="InterPro" id="IPR029041">
    <property type="entry name" value="FAD-linked_oxidoreductase-like"/>
</dbReference>
<comment type="caution">
    <text evidence="7">The sequence shown here is derived from an EMBL/GenBank/DDBJ whole genome shotgun (WGS) entry which is preliminary data.</text>
</comment>
<protein>
    <recommendedName>
        <fullName evidence="5">Proline dehydrogenase</fullName>
        <ecNumber evidence="5">1.5.5.2</ecNumber>
    </recommendedName>
</protein>
<evidence type="ECO:0000313" key="8">
    <source>
        <dbReference type="Proteomes" id="UP000663879"/>
    </source>
</evidence>
<dbReference type="Pfam" id="PF01619">
    <property type="entry name" value="Pro_dh"/>
    <property type="match status" value="1"/>
</dbReference>
<evidence type="ECO:0000256" key="3">
    <source>
        <dbReference type="ARBA" id="ARBA00023002"/>
    </source>
</evidence>
<keyword evidence="8" id="KW-1185">Reference proteome</keyword>
<evidence type="ECO:0000256" key="1">
    <source>
        <dbReference type="ARBA" id="ARBA00004739"/>
    </source>
</evidence>
<dbReference type="GO" id="GO:0005739">
    <property type="term" value="C:mitochondrion"/>
    <property type="evidence" value="ECO:0007669"/>
    <property type="project" value="TreeGrafter"/>
</dbReference>
<keyword evidence="3 5" id="KW-0560">Oxidoreductase</keyword>
<comment type="pathway">
    <text evidence="1">Amino-acid degradation; L-proline degradation into L-glutamate; L-glutamate from L-proline: step 1/2.</text>
</comment>
<dbReference type="SUPFAM" id="SSF51730">
    <property type="entry name" value="FAD-linked oxidoreductase"/>
    <property type="match status" value="1"/>
</dbReference>
<dbReference type="InterPro" id="IPR015659">
    <property type="entry name" value="Proline_oxidase"/>
</dbReference>
<evidence type="ECO:0000256" key="4">
    <source>
        <dbReference type="ARBA" id="ARBA00023062"/>
    </source>
</evidence>
<comment type="function">
    <text evidence="5">Converts proline to delta-1-pyrroline-5-carboxylate.</text>
</comment>
<dbReference type="EC" id="1.5.5.2" evidence="5"/>
<accession>A0A813V1M0</accession>
<keyword evidence="5" id="KW-0274">FAD</keyword>
<proteinExistence type="inferred from homology"/>
<keyword evidence="4 5" id="KW-0642">Proline metabolism</keyword>
<comment type="cofactor">
    <cofactor evidence="5">
        <name>FAD</name>
        <dbReference type="ChEBI" id="CHEBI:57692"/>
    </cofactor>
</comment>
<dbReference type="PANTHER" id="PTHR13914:SF0">
    <property type="entry name" value="PROLINE DEHYDROGENASE 1, MITOCHONDRIAL"/>
    <property type="match status" value="1"/>
</dbReference>
<organism evidence="7 8">
    <name type="scientific">Brachionus calyciflorus</name>
    <dbReference type="NCBI Taxonomy" id="104777"/>
    <lineage>
        <taxon>Eukaryota</taxon>
        <taxon>Metazoa</taxon>
        <taxon>Spiralia</taxon>
        <taxon>Gnathifera</taxon>
        <taxon>Rotifera</taxon>
        <taxon>Eurotatoria</taxon>
        <taxon>Monogononta</taxon>
        <taxon>Pseudotrocha</taxon>
        <taxon>Ploima</taxon>
        <taxon>Brachionidae</taxon>
        <taxon>Brachionus</taxon>
    </lineage>
</organism>
<dbReference type="GO" id="GO:0004657">
    <property type="term" value="F:proline dehydrogenase activity"/>
    <property type="evidence" value="ECO:0007669"/>
    <property type="project" value="UniProtKB-EC"/>
</dbReference>
<evidence type="ECO:0000313" key="7">
    <source>
        <dbReference type="EMBL" id="CAF0835908.1"/>
    </source>
</evidence>
<evidence type="ECO:0000259" key="6">
    <source>
        <dbReference type="Pfam" id="PF01619"/>
    </source>
</evidence>
<dbReference type="Gene3D" id="3.20.20.220">
    <property type="match status" value="1"/>
</dbReference>
<comment type="similarity">
    <text evidence="2 5">Belongs to the proline oxidase family.</text>
</comment>
<dbReference type="AlphaFoldDB" id="A0A813V1M0"/>
<gene>
    <name evidence="7" type="ORF">OXX778_LOCUS8205</name>
</gene>
<dbReference type="GO" id="GO:0010133">
    <property type="term" value="P:L-proline catabolic process to L-glutamate"/>
    <property type="evidence" value="ECO:0007669"/>
    <property type="project" value="TreeGrafter"/>
</dbReference>
<dbReference type="EMBL" id="CAJNOC010001112">
    <property type="protein sequence ID" value="CAF0835908.1"/>
    <property type="molecule type" value="Genomic_DNA"/>
</dbReference>
<dbReference type="PANTHER" id="PTHR13914">
    <property type="entry name" value="PROLINE OXIDASE"/>
    <property type="match status" value="1"/>
</dbReference>
<reference evidence="7" key="1">
    <citation type="submission" date="2021-02" db="EMBL/GenBank/DDBJ databases">
        <authorList>
            <person name="Nowell W R."/>
        </authorList>
    </citation>
    <scope>NUCLEOTIDE SEQUENCE</scope>
    <source>
        <strain evidence="7">Ploen Becks lab</strain>
    </source>
</reference>
<dbReference type="Proteomes" id="UP000663879">
    <property type="component" value="Unassembled WGS sequence"/>
</dbReference>
<comment type="catalytic activity">
    <reaction evidence="5">
        <text>L-proline + a quinone = (S)-1-pyrroline-5-carboxylate + a quinol + H(+)</text>
        <dbReference type="Rhea" id="RHEA:23784"/>
        <dbReference type="ChEBI" id="CHEBI:15378"/>
        <dbReference type="ChEBI" id="CHEBI:17388"/>
        <dbReference type="ChEBI" id="CHEBI:24646"/>
        <dbReference type="ChEBI" id="CHEBI:60039"/>
        <dbReference type="ChEBI" id="CHEBI:132124"/>
        <dbReference type="EC" id="1.5.5.2"/>
    </reaction>
</comment>
<feature type="domain" description="Proline dehydrogenase" evidence="6">
    <location>
        <begin position="139"/>
        <end position="506"/>
    </location>
</feature>
<name>A0A813V1M0_9BILA</name>
<dbReference type="OrthoDB" id="5464at2759"/>
<keyword evidence="5" id="KW-0285">Flavoprotein</keyword>
<sequence length="525" mass="60730">MLSRHLCEAVKATRNQSLIYRSCLPALQIRNTSTTTTSKGQAISISNLTPSANLEPNQRPKLDLTFEDSKTAFKSKSTLELLRGYLVFQLCSLNFLVNNQKTLLSISRKVLGKKLFSQLMKMTFYGHFVAGEDQNEIRKNVENMMKYGVKSILDYSAEEDLASENSVKDKNEEFTNVTSGSKKYFDPSEFQSDKNKKIFMDCIDAVSNVTHQTGIAAVKVTSLVRPALLLKLSSFISQLKQLENHFDLLKWDDIMKMSDQDFENLFNRTKNLENLNFTQSELGELRNMFERIDEIVKHAVDKNVRVFVDAEQTYFQDAIHRITVEIMRKYNRNRCVVLNTYQNYLKSAYDTLKKDIEIASKENCYFGAKLVRGAYMEQERERAMQMGYEDPINESYEATTKMYEKSLIYCLEEIKKNPLGRISVMVASHNEATVKFAVEKMTEYNIKPDERIICFGQLLGMCDYISFYLGGVGYSVYKYVPYGPVEEVLPYLSRRATENRGIFEKVQKEKRLLLTEIKRRMLSFD</sequence>
<evidence type="ECO:0000256" key="2">
    <source>
        <dbReference type="ARBA" id="ARBA00005869"/>
    </source>
</evidence>
<evidence type="ECO:0000256" key="5">
    <source>
        <dbReference type="RuleBase" id="RU364054"/>
    </source>
</evidence>
<dbReference type="GO" id="GO:0071949">
    <property type="term" value="F:FAD binding"/>
    <property type="evidence" value="ECO:0007669"/>
    <property type="project" value="TreeGrafter"/>
</dbReference>
<dbReference type="InterPro" id="IPR002872">
    <property type="entry name" value="Proline_DH_dom"/>
</dbReference>